<dbReference type="SUPFAM" id="SSF53681">
    <property type="entry name" value="Aspartate/glutamate racemase"/>
    <property type="match status" value="2"/>
</dbReference>
<evidence type="ECO:0000256" key="1">
    <source>
        <dbReference type="ARBA" id="ARBA00023235"/>
    </source>
</evidence>
<organism evidence="2 3">
    <name type="scientific">Papaver nudicaule</name>
    <name type="common">Iceland poppy</name>
    <dbReference type="NCBI Taxonomy" id="74823"/>
    <lineage>
        <taxon>Eukaryota</taxon>
        <taxon>Viridiplantae</taxon>
        <taxon>Streptophyta</taxon>
        <taxon>Embryophyta</taxon>
        <taxon>Tracheophyta</taxon>
        <taxon>Spermatophyta</taxon>
        <taxon>Magnoliopsida</taxon>
        <taxon>Ranunculales</taxon>
        <taxon>Papaveraceae</taxon>
        <taxon>Papaveroideae</taxon>
        <taxon>Papaver</taxon>
    </lineage>
</organism>
<dbReference type="GO" id="GO:0047661">
    <property type="term" value="F:amino-acid racemase activity"/>
    <property type="evidence" value="ECO:0007669"/>
    <property type="project" value="InterPro"/>
</dbReference>
<dbReference type="PANTHER" id="PTHR21198">
    <property type="entry name" value="GLUTAMATE RACEMASE"/>
    <property type="match status" value="1"/>
</dbReference>
<reference evidence="2" key="1">
    <citation type="submission" date="2022-03" db="EMBL/GenBank/DDBJ databases">
        <title>A functionally conserved STORR gene fusion in Papaver species that diverged 16.8 million years ago.</title>
        <authorList>
            <person name="Catania T."/>
        </authorList>
    </citation>
    <scope>NUCLEOTIDE SEQUENCE</scope>
    <source>
        <strain evidence="2">S-191538</strain>
    </source>
</reference>
<evidence type="ECO:0000313" key="2">
    <source>
        <dbReference type="EMBL" id="MCL7031184.1"/>
    </source>
</evidence>
<dbReference type="Gene3D" id="3.40.50.1860">
    <property type="match status" value="2"/>
</dbReference>
<comment type="caution">
    <text evidence="2">The sequence shown here is derived from an EMBL/GenBank/DDBJ whole genome shotgun (WGS) entry which is preliminary data.</text>
</comment>
<dbReference type="PANTHER" id="PTHR21198:SF7">
    <property type="entry name" value="ASPARTATE-GLUTAMATE RACEMASE FAMILY"/>
    <property type="match status" value="1"/>
</dbReference>
<gene>
    <name evidence="2" type="ORF">MKW94_018651</name>
</gene>
<name>A0AA41S7X7_PAPNU</name>
<evidence type="ECO:0000313" key="3">
    <source>
        <dbReference type="Proteomes" id="UP001177140"/>
    </source>
</evidence>
<keyword evidence="1" id="KW-0413">Isomerase</keyword>
<proteinExistence type="predicted"/>
<accession>A0AA41S7X7</accession>
<dbReference type="InterPro" id="IPR001920">
    <property type="entry name" value="Asp/Glu_race"/>
</dbReference>
<dbReference type="EMBL" id="JAJJMA010109488">
    <property type="protein sequence ID" value="MCL7031184.1"/>
    <property type="molecule type" value="Genomic_DNA"/>
</dbReference>
<sequence length="340" mass="37436">MFGGKMNLNHATTLKYPSQFIGRSTLNYRTKNRSVKSNSVTFVAVKPLSVILQTNESENLHSNNVSSSSAPANYRKDSPLLSQMNTVGIIGGVSATSTLDFAEKLVEWSSQEGEENLPFIICSDPELRKQLSSCGGSFHVNTRNACLDLDFAPVLQNLRSKTAFLEQSGARCIVMPCHVSHIWHSEVSEGCSVPFLHMGDCVAEELKEANLKPLEAGSNVRIGVLATDTTLTARYYQEKLQNEGFEVVLPDKAAMEHTVVPAIEALNRKDIEGARNLLRVAIQVLLVRAVNVVVLASDEMRCLLPPDDPLLKKCIHPVDALARSTIKWAQSDNLRKTFET</sequence>
<keyword evidence="3" id="KW-1185">Reference proteome</keyword>
<protein>
    <recommendedName>
        <fullName evidence="4">Aspartate racemase</fullName>
    </recommendedName>
</protein>
<dbReference type="InterPro" id="IPR015942">
    <property type="entry name" value="Asp/Glu/hydantoin_racemase"/>
</dbReference>
<dbReference type="Proteomes" id="UP001177140">
    <property type="component" value="Unassembled WGS sequence"/>
</dbReference>
<evidence type="ECO:0008006" key="4">
    <source>
        <dbReference type="Google" id="ProtNLM"/>
    </source>
</evidence>
<dbReference type="AlphaFoldDB" id="A0AA41S7X7"/>
<dbReference type="Pfam" id="PF01177">
    <property type="entry name" value="Asp_Glu_race"/>
    <property type="match status" value="1"/>
</dbReference>